<dbReference type="Proteomes" id="UP000054477">
    <property type="component" value="Unassembled WGS sequence"/>
</dbReference>
<name>A0A0C9XIQ5_9AGAR</name>
<reference evidence="2" key="2">
    <citation type="submission" date="2015-01" db="EMBL/GenBank/DDBJ databases">
        <title>Evolutionary Origins and Diversification of the Mycorrhizal Mutualists.</title>
        <authorList>
            <consortium name="DOE Joint Genome Institute"/>
            <consortium name="Mycorrhizal Genomics Consortium"/>
            <person name="Kohler A."/>
            <person name="Kuo A."/>
            <person name="Nagy L.G."/>
            <person name="Floudas D."/>
            <person name="Copeland A."/>
            <person name="Barry K.W."/>
            <person name="Cichocki N."/>
            <person name="Veneault-Fourrey C."/>
            <person name="LaButti K."/>
            <person name="Lindquist E.A."/>
            <person name="Lipzen A."/>
            <person name="Lundell T."/>
            <person name="Morin E."/>
            <person name="Murat C."/>
            <person name="Riley R."/>
            <person name="Ohm R."/>
            <person name="Sun H."/>
            <person name="Tunlid A."/>
            <person name="Henrissat B."/>
            <person name="Grigoriev I.V."/>
            <person name="Hibbett D.S."/>
            <person name="Martin F."/>
        </authorList>
    </citation>
    <scope>NUCLEOTIDE SEQUENCE [LARGE SCALE GENOMIC DNA]</scope>
    <source>
        <strain evidence="2">LaAM-08-1</strain>
    </source>
</reference>
<proteinExistence type="predicted"/>
<keyword evidence="2" id="KW-1185">Reference proteome</keyword>
<evidence type="ECO:0000313" key="2">
    <source>
        <dbReference type="Proteomes" id="UP000054477"/>
    </source>
</evidence>
<reference evidence="1 2" key="1">
    <citation type="submission" date="2014-04" db="EMBL/GenBank/DDBJ databases">
        <authorList>
            <consortium name="DOE Joint Genome Institute"/>
            <person name="Kuo A."/>
            <person name="Kohler A."/>
            <person name="Nagy L.G."/>
            <person name="Floudas D."/>
            <person name="Copeland A."/>
            <person name="Barry K.W."/>
            <person name="Cichocki N."/>
            <person name="Veneault-Fourrey C."/>
            <person name="LaButti K."/>
            <person name="Lindquist E.A."/>
            <person name="Lipzen A."/>
            <person name="Lundell T."/>
            <person name="Morin E."/>
            <person name="Murat C."/>
            <person name="Sun H."/>
            <person name="Tunlid A."/>
            <person name="Henrissat B."/>
            <person name="Grigoriev I.V."/>
            <person name="Hibbett D.S."/>
            <person name="Martin F."/>
            <person name="Nordberg H.P."/>
            <person name="Cantor M.N."/>
            <person name="Hua S.X."/>
        </authorList>
    </citation>
    <scope>NUCLEOTIDE SEQUENCE [LARGE SCALE GENOMIC DNA]</scope>
    <source>
        <strain evidence="1 2">LaAM-08-1</strain>
    </source>
</reference>
<sequence length="271" mass="29379">MSRLQQLDSPLGYFSAQPGQTLKDGTWPITCKLGWGPQSSTWLVIDKNDQHRALKILTAAAAADRTPKTKNVIGDISNRLADIATQNIIDGVTPDNFLFFSFQWGDDVRKALAKVPADKPVKIQGSDGVPYPTVRLQPIPNHYTSESKANDIAYTIFSLAKLTHARQTTATTLDTPKNIQPPEALTGGKNLTYTSLLLTGKPLFAESYVASPVKVAQETLGKVESLLTENLASTAKFLRMCLSINIANMATALEVLEGGWIMSGCACGWRG</sequence>
<dbReference type="HOGENOM" id="CLU_000288_81_13_1"/>
<gene>
    <name evidence="1" type="ORF">K443DRAFT_682540</name>
</gene>
<dbReference type="AlphaFoldDB" id="A0A0C9XIQ5"/>
<dbReference type="OrthoDB" id="5979581at2759"/>
<organism evidence="1 2">
    <name type="scientific">Laccaria amethystina LaAM-08-1</name>
    <dbReference type="NCBI Taxonomy" id="1095629"/>
    <lineage>
        <taxon>Eukaryota</taxon>
        <taxon>Fungi</taxon>
        <taxon>Dikarya</taxon>
        <taxon>Basidiomycota</taxon>
        <taxon>Agaricomycotina</taxon>
        <taxon>Agaricomycetes</taxon>
        <taxon>Agaricomycetidae</taxon>
        <taxon>Agaricales</taxon>
        <taxon>Agaricineae</taxon>
        <taxon>Hydnangiaceae</taxon>
        <taxon>Laccaria</taxon>
    </lineage>
</organism>
<evidence type="ECO:0000313" key="1">
    <source>
        <dbReference type="EMBL" id="KIJ96067.1"/>
    </source>
</evidence>
<dbReference type="Gene3D" id="3.30.200.20">
    <property type="entry name" value="Phosphorylase Kinase, domain 1"/>
    <property type="match status" value="1"/>
</dbReference>
<accession>A0A0C9XIQ5</accession>
<protein>
    <submittedName>
        <fullName evidence="1">Uncharacterized protein</fullName>
    </submittedName>
</protein>
<dbReference type="EMBL" id="KN838733">
    <property type="protein sequence ID" value="KIJ96067.1"/>
    <property type="molecule type" value="Genomic_DNA"/>
</dbReference>